<feature type="domain" description="Photolyase/cryptochrome alpha/beta" evidence="7">
    <location>
        <begin position="1"/>
        <end position="68"/>
    </location>
</feature>
<comment type="cofactor">
    <cofactor evidence="5">
        <name>FAD</name>
        <dbReference type="ChEBI" id="CHEBI:57692"/>
    </cofactor>
    <text evidence="5">Binds 1 FAD per subunit.</text>
</comment>
<name>A0ABY7FAV9_MYAAR</name>
<dbReference type="SUPFAM" id="SSF48173">
    <property type="entry name" value="Cryptochrome/photolyase FAD-binding domain"/>
    <property type="match status" value="1"/>
</dbReference>
<dbReference type="Proteomes" id="UP001164746">
    <property type="component" value="Chromosome 11"/>
</dbReference>
<dbReference type="PANTHER" id="PTHR11455">
    <property type="entry name" value="CRYPTOCHROME"/>
    <property type="match status" value="1"/>
</dbReference>
<keyword evidence="2 5" id="KW-0285">Flavoprotein</keyword>
<reference evidence="8" key="1">
    <citation type="submission" date="2022-11" db="EMBL/GenBank/DDBJ databases">
        <title>Centuries of genome instability and evolution in soft-shell clam transmissible cancer (bioRxiv).</title>
        <authorList>
            <person name="Hart S.F.M."/>
            <person name="Yonemitsu M.A."/>
            <person name="Giersch R.M."/>
            <person name="Beal B.F."/>
            <person name="Arriagada G."/>
            <person name="Davis B.W."/>
            <person name="Ostrander E.A."/>
            <person name="Goff S.P."/>
            <person name="Metzger M.J."/>
        </authorList>
    </citation>
    <scope>NUCLEOTIDE SEQUENCE</scope>
    <source>
        <strain evidence="8">MELC-2E11</strain>
        <tissue evidence="8">Siphon/mantle</tissue>
    </source>
</reference>
<evidence type="ECO:0000256" key="5">
    <source>
        <dbReference type="RuleBase" id="RU367151"/>
    </source>
</evidence>
<keyword evidence="3 5" id="KW-0274">FAD</keyword>
<dbReference type="Gene3D" id="3.40.50.620">
    <property type="entry name" value="HUPs"/>
    <property type="match status" value="1"/>
</dbReference>
<feature type="region of interest" description="Disordered" evidence="6">
    <location>
        <begin position="318"/>
        <end position="338"/>
    </location>
</feature>
<keyword evidence="4 5" id="KW-0157">Chromophore</keyword>
<dbReference type="InterPro" id="IPR005101">
    <property type="entry name" value="Cryptochr/Photolyase_FAD-bd"/>
</dbReference>
<keyword evidence="9" id="KW-1185">Reference proteome</keyword>
<accession>A0ABY7FAV9</accession>
<dbReference type="InterPro" id="IPR014133">
    <property type="entry name" value="Cry_DASH"/>
</dbReference>
<dbReference type="SUPFAM" id="SSF52425">
    <property type="entry name" value="Cryptochrome/photolyase, N-terminal domain"/>
    <property type="match status" value="1"/>
</dbReference>
<organism evidence="8 9">
    <name type="scientific">Mya arenaria</name>
    <name type="common">Soft-shell clam</name>
    <dbReference type="NCBI Taxonomy" id="6604"/>
    <lineage>
        <taxon>Eukaryota</taxon>
        <taxon>Metazoa</taxon>
        <taxon>Spiralia</taxon>
        <taxon>Lophotrochozoa</taxon>
        <taxon>Mollusca</taxon>
        <taxon>Bivalvia</taxon>
        <taxon>Autobranchia</taxon>
        <taxon>Heteroconchia</taxon>
        <taxon>Euheterodonta</taxon>
        <taxon>Imparidentia</taxon>
        <taxon>Neoheterodontei</taxon>
        <taxon>Myida</taxon>
        <taxon>Myoidea</taxon>
        <taxon>Myidae</taxon>
        <taxon>Mya</taxon>
    </lineage>
</organism>
<dbReference type="Pfam" id="PF00875">
    <property type="entry name" value="DNA_photolyase"/>
    <property type="match status" value="1"/>
</dbReference>
<evidence type="ECO:0000256" key="2">
    <source>
        <dbReference type="ARBA" id="ARBA00022630"/>
    </source>
</evidence>
<comment type="function">
    <text evidence="5">May have a photoreceptor function.</text>
</comment>
<evidence type="ECO:0000313" key="9">
    <source>
        <dbReference type="Proteomes" id="UP001164746"/>
    </source>
</evidence>
<evidence type="ECO:0000256" key="6">
    <source>
        <dbReference type="SAM" id="MobiDB-lite"/>
    </source>
</evidence>
<dbReference type="InterPro" id="IPR002081">
    <property type="entry name" value="Cryptochrome/DNA_photolyase_1"/>
</dbReference>
<comment type="similarity">
    <text evidence="1 5">Belongs to the DNA photolyase class-1 family.</text>
</comment>
<dbReference type="InterPro" id="IPR036155">
    <property type="entry name" value="Crypto/Photolyase_N_sf"/>
</dbReference>
<dbReference type="PROSITE" id="PS51645">
    <property type="entry name" value="PHR_CRY_ALPHA_BETA"/>
    <property type="match status" value="1"/>
</dbReference>
<evidence type="ECO:0000259" key="7">
    <source>
        <dbReference type="PROSITE" id="PS51645"/>
    </source>
</evidence>
<gene>
    <name evidence="8" type="ORF">MAR_001148</name>
</gene>
<dbReference type="InterPro" id="IPR036134">
    <property type="entry name" value="Crypto/Photolyase_FAD-like_sf"/>
</dbReference>
<dbReference type="InterPro" id="IPR014729">
    <property type="entry name" value="Rossmann-like_a/b/a_fold"/>
</dbReference>
<comment type="cofactor">
    <cofactor evidence="5">
        <name>(6R)-5,10-methylene-5,6,7,8-tetrahydrofolate</name>
        <dbReference type="ChEBI" id="CHEBI:15636"/>
    </cofactor>
    <text evidence="5">Binds 1 5,10-methenyltetrahydrofolate (MTHF) per subunit.</text>
</comment>
<evidence type="ECO:0000256" key="4">
    <source>
        <dbReference type="ARBA" id="ARBA00022991"/>
    </source>
</evidence>
<feature type="compositionally biased region" description="Polar residues" evidence="6">
    <location>
        <begin position="318"/>
        <end position="331"/>
    </location>
</feature>
<evidence type="ECO:0000256" key="3">
    <source>
        <dbReference type="ARBA" id="ARBA00022827"/>
    </source>
</evidence>
<dbReference type="PRINTS" id="PR00147">
    <property type="entry name" value="DNAPHOTLYASE"/>
</dbReference>
<dbReference type="EMBL" id="CP111022">
    <property type="protein sequence ID" value="WAR19310.1"/>
    <property type="molecule type" value="Genomic_DNA"/>
</dbReference>
<dbReference type="Gene3D" id="1.25.40.80">
    <property type="match status" value="2"/>
</dbReference>
<protein>
    <recommendedName>
        <fullName evidence="5">Cryptochrome DASH</fullName>
    </recommendedName>
</protein>
<sequence length="338" mass="38228">MVSNGLIIRRGKPEVVIPEIIQQLGPGTVQAVTFQEEATSEELDVEAGVRKACGQCGVKVQSLWGHTLFHRDDLPFSAKQLAIGCISPRQIYHEIKRYEKERTSNQSTYWVIFELLWRDYFRFVALKYGNRLFYLSGIQGKHIQWKQDKKLFEAWKDGRTGVPFVDANMREMAATGFMSNRGRQNVASFLTKDLKLDWRLGAEWFESMLVDHDVCSNYGNWLYSAGLGNDPREDRKFNMVKQGLDYDPQGDYVRLWVPELKDVAGGSVHTVWTLSNSALSKADVSLGETYPNPVVIAPEWARHAGKTVHYAAITLSQSSGNPTQKASTTRFGNPAICK</sequence>
<proteinExistence type="inferred from homology"/>
<dbReference type="InterPro" id="IPR006050">
    <property type="entry name" value="DNA_photolyase_N"/>
</dbReference>
<evidence type="ECO:0000313" key="8">
    <source>
        <dbReference type="EMBL" id="WAR19310.1"/>
    </source>
</evidence>
<dbReference type="Gene3D" id="1.10.579.10">
    <property type="entry name" value="DNA Cyclobutane Dipyrimidine Photolyase, subunit A, domain 3"/>
    <property type="match status" value="1"/>
</dbReference>
<dbReference type="Pfam" id="PF03441">
    <property type="entry name" value="FAD_binding_7"/>
    <property type="match status" value="1"/>
</dbReference>
<dbReference type="PANTHER" id="PTHR11455:SF22">
    <property type="entry name" value="CRYPTOCHROME DASH"/>
    <property type="match status" value="1"/>
</dbReference>
<dbReference type="NCBIfam" id="TIGR02765">
    <property type="entry name" value="crypto_DASH"/>
    <property type="match status" value="1"/>
</dbReference>
<evidence type="ECO:0000256" key="1">
    <source>
        <dbReference type="ARBA" id="ARBA00005862"/>
    </source>
</evidence>